<accession>A0A2K8YTQ4</accession>
<reference evidence="2 3" key="1">
    <citation type="submission" date="2017-11" db="EMBL/GenBank/DDBJ databases">
        <title>Taxonomic description and genome sequences of Spirosoma HA7 sp. nov., isolated from pollen microhabitat of Corylus avellana.</title>
        <authorList>
            <person name="Ambika Manirajan B."/>
            <person name="Suarez C."/>
            <person name="Ratering S."/>
            <person name="Geissler-Plaum R."/>
            <person name="Cardinale M."/>
            <person name="Sylvia S."/>
        </authorList>
    </citation>
    <scope>NUCLEOTIDE SEQUENCE [LARGE SCALE GENOMIC DNA]</scope>
    <source>
        <strain evidence="2 3">HA7</strain>
    </source>
</reference>
<evidence type="ECO:0000259" key="1">
    <source>
        <dbReference type="Pfam" id="PF03496"/>
    </source>
</evidence>
<dbReference type="RefSeq" id="WP_100986377.1">
    <property type="nucleotide sequence ID" value="NZ_CP025096.1"/>
</dbReference>
<dbReference type="Pfam" id="PF03496">
    <property type="entry name" value="ADPrib_exo_Tox"/>
    <property type="match status" value="1"/>
</dbReference>
<dbReference type="GO" id="GO:0005576">
    <property type="term" value="C:extracellular region"/>
    <property type="evidence" value="ECO:0007669"/>
    <property type="project" value="InterPro"/>
</dbReference>
<dbReference type="Gene3D" id="3.90.176.10">
    <property type="entry name" value="Toxin ADP-ribosyltransferase, Chain A, domain 1"/>
    <property type="match status" value="1"/>
</dbReference>
<name>A0A2K8YTQ4_9BACT</name>
<protein>
    <recommendedName>
        <fullName evidence="1">ADP ribosyltransferase domain-containing protein</fullName>
    </recommendedName>
</protein>
<keyword evidence="3" id="KW-1185">Reference proteome</keyword>
<evidence type="ECO:0000313" key="3">
    <source>
        <dbReference type="Proteomes" id="UP000232883"/>
    </source>
</evidence>
<organism evidence="2 3">
    <name type="scientific">Spirosoma pollinicola</name>
    <dbReference type="NCBI Taxonomy" id="2057025"/>
    <lineage>
        <taxon>Bacteria</taxon>
        <taxon>Pseudomonadati</taxon>
        <taxon>Bacteroidota</taxon>
        <taxon>Cytophagia</taxon>
        <taxon>Cytophagales</taxon>
        <taxon>Cytophagaceae</taxon>
        <taxon>Spirosoma</taxon>
    </lineage>
</organism>
<dbReference type="PROSITE" id="PS51996">
    <property type="entry name" value="TR_MART"/>
    <property type="match status" value="1"/>
</dbReference>
<evidence type="ECO:0000313" key="2">
    <source>
        <dbReference type="EMBL" id="AUD00954.1"/>
    </source>
</evidence>
<dbReference type="KEGG" id="spir:CWM47_03455"/>
<dbReference type="Proteomes" id="UP000232883">
    <property type="component" value="Chromosome"/>
</dbReference>
<dbReference type="InterPro" id="IPR003540">
    <property type="entry name" value="ADP-ribosyltransferase"/>
</dbReference>
<sequence length="538" mass="60623">MSNRNLTPDEWDKLHFARTEEYSHRVELIYRSILKEAARLAIELKVDPDKAFSFSSFPATAQRVNALMKSLSNQLLVTIQNGQTNEWNLANDKNDTLVGTLSHIGLSQDTLSHYMGRNLEALSAFQTRKTNGLNLSDRVVKYTGQFKRELEMGIDVGLGKGISADQLSRDLRANLKEPDRLFRRVRSKHGSLVLCKHAQAYHPGSGVYRSSYKNMMRLTRTEINTAYREADFQRWQSLDFVVGIEVRRSNNPYDCDICGPLAGKYPKEFKFIGWHPQCRCHAVSILASPEEMRLLNKQILAGQDPSGFESVNQVSATPAGFDAWVQTNRDKLINAVKLPFFLSDNKAFFDLSKPAAPSSEQILLADETFKKAMEDMNQRIGIGLPAKLSLVEKAAVNNYTRSIYYDLNRYLRGVSVPNQELVEAMSETLSTALAKLPSTKKRVYRIADYSSSDIEAIRQAMLKKLPLSFPSFTSTSVNPGLIFEGNVRFVITGKRGKNIVKLSHFPGEQEVLFDKNASFRVDSVTKGVDKTIIELTEL</sequence>
<proteinExistence type="predicted"/>
<dbReference type="AlphaFoldDB" id="A0A2K8YTQ4"/>
<feature type="domain" description="ADP ribosyltransferase" evidence="1">
    <location>
        <begin position="386"/>
        <end position="532"/>
    </location>
</feature>
<dbReference type="SUPFAM" id="SSF56399">
    <property type="entry name" value="ADP-ribosylation"/>
    <property type="match status" value="1"/>
</dbReference>
<gene>
    <name evidence="2" type="ORF">CWM47_03455</name>
</gene>
<dbReference type="OrthoDB" id="661150at2"/>
<dbReference type="EMBL" id="CP025096">
    <property type="protein sequence ID" value="AUD00954.1"/>
    <property type="molecule type" value="Genomic_DNA"/>
</dbReference>